<accession>A0A090IRK8</accession>
<gene>
    <name evidence="3" type="ORF">BT1A1_0426</name>
</gene>
<keyword evidence="4" id="KW-1185">Reference proteome</keyword>
<dbReference type="Proteomes" id="UP000040576">
    <property type="component" value="Unassembled WGS sequence"/>
</dbReference>
<dbReference type="KEGG" id="bthv:CQJ30_02735"/>
<feature type="chain" id="PRO_5044364656" evidence="2">
    <location>
        <begin position="21"/>
        <end position="165"/>
    </location>
</feature>
<evidence type="ECO:0000313" key="3">
    <source>
        <dbReference type="EMBL" id="CEE00287.1"/>
    </source>
</evidence>
<feature type="region of interest" description="Disordered" evidence="1">
    <location>
        <begin position="142"/>
        <end position="165"/>
    </location>
</feature>
<reference evidence="3 4" key="1">
    <citation type="submission" date="2014-07" db="EMBL/GenBank/DDBJ databases">
        <authorList>
            <person name="Wibberg Daniel"/>
        </authorList>
    </citation>
    <scope>NUCLEOTIDE SEQUENCE [LARGE SCALE GENOMIC DNA]</scope>
</reference>
<organism evidence="3 4">
    <name type="scientific">Caldibacillus thermoamylovorans</name>
    <dbReference type="NCBI Taxonomy" id="35841"/>
    <lineage>
        <taxon>Bacteria</taxon>
        <taxon>Bacillati</taxon>
        <taxon>Bacillota</taxon>
        <taxon>Bacilli</taxon>
        <taxon>Bacillales</taxon>
        <taxon>Bacillaceae</taxon>
        <taxon>Caldibacillus</taxon>
    </lineage>
</organism>
<dbReference type="RefSeq" id="WP_051988959.1">
    <property type="nucleotide sequence ID" value="NZ_CCRF01000013.1"/>
</dbReference>
<dbReference type="Pfam" id="PF10925">
    <property type="entry name" value="DUF2680"/>
    <property type="match status" value="1"/>
</dbReference>
<feature type="compositionally biased region" description="Polar residues" evidence="1">
    <location>
        <begin position="43"/>
        <end position="58"/>
    </location>
</feature>
<evidence type="ECO:0000256" key="1">
    <source>
        <dbReference type="SAM" id="MobiDB-lite"/>
    </source>
</evidence>
<feature type="compositionally biased region" description="Polar residues" evidence="1">
    <location>
        <begin position="27"/>
        <end position="36"/>
    </location>
</feature>
<dbReference type="AlphaFoldDB" id="A0A090IRK8"/>
<feature type="signal peptide" evidence="2">
    <location>
        <begin position="1"/>
        <end position="20"/>
    </location>
</feature>
<protein>
    <submittedName>
        <fullName evidence="3">Putative secreted protein</fullName>
    </submittedName>
</protein>
<proteinExistence type="predicted"/>
<feature type="region of interest" description="Disordered" evidence="1">
    <location>
        <begin position="22"/>
        <end position="89"/>
    </location>
</feature>
<evidence type="ECO:0000313" key="4">
    <source>
        <dbReference type="Proteomes" id="UP000040576"/>
    </source>
</evidence>
<evidence type="ECO:0000256" key="2">
    <source>
        <dbReference type="SAM" id="SignalP"/>
    </source>
</evidence>
<dbReference type="PATRIC" id="fig|35841.9.peg.3486"/>
<sequence length="165" mass="18543">MFNGLSILPSMLLAGSLALASAPVESVQKQSMTPSNMEERVASENNQNETGKSGTWKTAPSEAELGPNEQVQGQQPENAGEEQQNQQVKLTEEQIKELDQMVGELTEKRKELIDKYVEFGVFPKEKAEEIKSHIDEHYKRMKEENFLPSPHKHTRKNVPPKEGGQ</sequence>
<feature type="compositionally biased region" description="Polar residues" evidence="1">
    <location>
        <begin position="69"/>
        <end position="89"/>
    </location>
</feature>
<dbReference type="EMBL" id="CCRF01000013">
    <property type="protein sequence ID" value="CEE00287.1"/>
    <property type="molecule type" value="Genomic_DNA"/>
</dbReference>
<keyword evidence="2" id="KW-0732">Signal</keyword>
<name>A0A090IRK8_9BACI</name>
<dbReference type="InterPro" id="IPR024485">
    <property type="entry name" value="DUF2680"/>
</dbReference>